<keyword evidence="2" id="KW-1185">Reference proteome</keyword>
<gene>
    <name evidence="1" type="ORF">FF011L_23510</name>
</gene>
<name>A0A517MFB3_9BACT</name>
<evidence type="ECO:0000313" key="1">
    <source>
        <dbReference type="EMBL" id="QDS93578.1"/>
    </source>
</evidence>
<organism evidence="1 2">
    <name type="scientific">Roseimaritima multifibrata</name>
    <dbReference type="NCBI Taxonomy" id="1930274"/>
    <lineage>
        <taxon>Bacteria</taxon>
        <taxon>Pseudomonadati</taxon>
        <taxon>Planctomycetota</taxon>
        <taxon>Planctomycetia</taxon>
        <taxon>Pirellulales</taxon>
        <taxon>Pirellulaceae</taxon>
        <taxon>Roseimaritima</taxon>
    </lineage>
</organism>
<dbReference type="Proteomes" id="UP000320672">
    <property type="component" value="Chromosome"/>
</dbReference>
<protein>
    <submittedName>
        <fullName evidence="1">Uncharacterized protein</fullName>
    </submittedName>
</protein>
<reference evidence="1 2" key="1">
    <citation type="submission" date="2019-02" db="EMBL/GenBank/DDBJ databases">
        <title>Deep-cultivation of Planctomycetes and their phenomic and genomic characterization uncovers novel biology.</title>
        <authorList>
            <person name="Wiegand S."/>
            <person name="Jogler M."/>
            <person name="Boedeker C."/>
            <person name="Pinto D."/>
            <person name="Vollmers J."/>
            <person name="Rivas-Marin E."/>
            <person name="Kohn T."/>
            <person name="Peeters S.H."/>
            <person name="Heuer A."/>
            <person name="Rast P."/>
            <person name="Oberbeckmann S."/>
            <person name="Bunk B."/>
            <person name="Jeske O."/>
            <person name="Meyerdierks A."/>
            <person name="Storesund J.E."/>
            <person name="Kallscheuer N."/>
            <person name="Luecker S."/>
            <person name="Lage O.M."/>
            <person name="Pohl T."/>
            <person name="Merkel B.J."/>
            <person name="Hornburger P."/>
            <person name="Mueller R.-W."/>
            <person name="Bruemmer F."/>
            <person name="Labrenz M."/>
            <person name="Spormann A.M."/>
            <person name="Op den Camp H."/>
            <person name="Overmann J."/>
            <person name="Amann R."/>
            <person name="Jetten M.S.M."/>
            <person name="Mascher T."/>
            <person name="Medema M.H."/>
            <person name="Devos D.P."/>
            <person name="Kaster A.-K."/>
            <person name="Ovreas L."/>
            <person name="Rohde M."/>
            <person name="Galperin M.Y."/>
            <person name="Jogler C."/>
        </authorList>
    </citation>
    <scope>NUCLEOTIDE SEQUENCE [LARGE SCALE GENOMIC DNA]</scope>
    <source>
        <strain evidence="1 2">FF011L</strain>
    </source>
</reference>
<proteinExistence type="predicted"/>
<dbReference type="RefSeq" id="WP_145351709.1">
    <property type="nucleotide sequence ID" value="NZ_CP036262.1"/>
</dbReference>
<sequence length="144" mass="16519">MKCHWFVAQSEQDTDHHPSASNRWLTQVRRFAAATLAEPEDELIIYSLPAFQVAARLRHQSPAVTLWSLESPADLQSQLRILQSIVQNAPPANLLHLVAIDPRFPNSTRIQLSEWGLLLLDRPESLPREVPRIQRFWQGTAIRK</sequence>
<dbReference type="KEGG" id="rml:FF011L_23510"/>
<dbReference type="EMBL" id="CP036262">
    <property type="protein sequence ID" value="QDS93578.1"/>
    <property type="molecule type" value="Genomic_DNA"/>
</dbReference>
<evidence type="ECO:0000313" key="2">
    <source>
        <dbReference type="Proteomes" id="UP000320672"/>
    </source>
</evidence>
<dbReference type="AlphaFoldDB" id="A0A517MFB3"/>
<accession>A0A517MFB3</accession>